<evidence type="ECO:0000256" key="2">
    <source>
        <dbReference type="SAM" id="Phobius"/>
    </source>
</evidence>
<dbReference type="AlphaFoldDB" id="A0A0S4J6E5"/>
<keyword evidence="4" id="KW-1185">Reference proteome</keyword>
<evidence type="ECO:0000313" key="4">
    <source>
        <dbReference type="Proteomes" id="UP000051952"/>
    </source>
</evidence>
<dbReference type="EMBL" id="CYKH01001177">
    <property type="protein sequence ID" value="CUG85617.1"/>
    <property type="molecule type" value="Genomic_DNA"/>
</dbReference>
<gene>
    <name evidence="3" type="ORF">BSAL_90245</name>
</gene>
<protein>
    <submittedName>
        <fullName evidence="3">Transmembrane protein, putative</fullName>
    </submittedName>
</protein>
<reference evidence="4" key="1">
    <citation type="submission" date="2015-09" db="EMBL/GenBank/DDBJ databases">
        <authorList>
            <consortium name="Pathogen Informatics"/>
        </authorList>
    </citation>
    <scope>NUCLEOTIDE SEQUENCE [LARGE SCALE GENOMIC DNA]</scope>
    <source>
        <strain evidence="4">Lake Konstanz</strain>
    </source>
</reference>
<feature type="transmembrane region" description="Helical" evidence="2">
    <location>
        <begin position="100"/>
        <end position="121"/>
    </location>
</feature>
<keyword evidence="2" id="KW-1133">Transmembrane helix</keyword>
<feature type="compositionally biased region" description="Low complexity" evidence="1">
    <location>
        <begin position="1"/>
        <end position="28"/>
    </location>
</feature>
<name>A0A0S4J6E5_BODSA</name>
<sequence length="209" mass="21968">MAPQSGASSSRSKPLPSSSALQSIPSPSTEMDAALRRTHPTHFIRAALDYLPTVSSSSANIVAEKDVNNYGSRTTTRIAALLFGALALGVGYHLTEGRSLVSLSARVVAFTMFVTLVYQLLGGGKIGHRSFREQGRFLCEAATADVLCDAVDGAQALWSTYASVKQRVLLISGTVVVSELLGVYLTAGRLCVLIGVVLVALAAAGGRKW</sequence>
<dbReference type="Proteomes" id="UP000051952">
    <property type="component" value="Unassembled WGS sequence"/>
</dbReference>
<evidence type="ECO:0000256" key="1">
    <source>
        <dbReference type="SAM" id="MobiDB-lite"/>
    </source>
</evidence>
<feature type="transmembrane region" description="Helical" evidence="2">
    <location>
        <begin position="181"/>
        <end position="204"/>
    </location>
</feature>
<accession>A0A0S4J6E5</accession>
<evidence type="ECO:0000313" key="3">
    <source>
        <dbReference type="EMBL" id="CUG85617.1"/>
    </source>
</evidence>
<organism evidence="3 4">
    <name type="scientific">Bodo saltans</name>
    <name type="common">Flagellated protozoan</name>
    <dbReference type="NCBI Taxonomy" id="75058"/>
    <lineage>
        <taxon>Eukaryota</taxon>
        <taxon>Discoba</taxon>
        <taxon>Euglenozoa</taxon>
        <taxon>Kinetoplastea</taxon>
        <taxon>Metakinetoplastina</taxon>
        <taxon>Eubodonida</taxon>
        <taxon>Bodonidae</taxon>
        <taxon>Bodo</taxon>
    </lineage>
</organism>
<keyword evidence="2" id="KW-0472">Membrane</keyword>
<dbReference type="VEuPathDB" id="TriTrypDB:BSAL_90245"/>
<proteinExistence type="predicted"/>
<feature type="region of interest" description="Disordered" evidence="1">
    <location>
        <begin position="1"/>
        <end position="32"/>
    </location>
</feature>
<feature type="transmembrane region" description="Helical" evidence="2">
    <location>
        <begin position="78"/>
        <end position="94"/>
    </location>
</feature>
<keyword evidence="2 3" id="KW-0812">Transmembrane</keyword>